<feature type="region of interest" description="Disordered" evidence="9">
    <location>
        <begin position="270"/>
        <end position="316"/>
    </location>
</feature>
<protein>
    <recommendedName>
        <fullName evidence="11">CFEM domain-containing protein</fullName>
    </recommendedName>
</protein>
<keyword evidence="13" id="KW-1185">Reference proteome</keyword>
<keyword evidence="5" id="KW-0336">GPI-anchor</keyword>
<feature type="region of interest" description="Disordered" evidence="9">
    <location>
        <begin position="191"/>
        <end position="248"/>
    </location>
</feature>
<accession>A0A6A6JV30</accession>
<evidence type="ECO:0000256" key="3">
    <source>
        <dbReference type="ARBA" id="ARBA00010031"/>
    </source>
</evidence>
<keyword evidence="8" id="KW-0449">Lipoprotein</keyword>
<reference evidence="12" key="1">
    <citation type="journal article" date="2020" name="Stud. Mycol.">
        <title>101 Dothideomycetes genomes: a test case for predicting lifestyles and emergence of pathogens.</title>
        <authorList>
            <person name="Haridas S."/>
            <person name="Albert R."/>
            <person name="Binder M."/>
            <person name="Bloem J."/>
            <person name="Labutti K."/>
            <person name="Salamov A."/>
            <person name="Andreopoulos B."/>
            <person name="Baker S."/>
            <person name="Barry K."/>
            <person name="Bills G."/>
            <person name="Bluhm B."/>
            <person name="Cannon C."/>
            <person name="Castanera R."/>
            <person name="Culley D."/>
            <person name="Daum C."/>
            <person name="Ezra D."/>
            <person name="Gonzalez J."/>
            <person name="Henrissat B."/>
            <person name="Kuo A."/>
            <person name="Liang C."/>
            <person name="Lipzen A."/>
            <person name="Lutzoni F."/>
            <person name="Magnuson J."/>
            <person name="Mondo S."/>
            <person name="Nolan M."/>
            <person name="Ohm R."/>
            <person name="Pangilinan J."/>
            <person name="Park H.-J."/>
            <person name="Ramirez L."/>
            <person name="Alfaro M."/>
            <person name="Sun H."/>
            <person name="Tritt A."/>
            <person name="Yoshinaga Y."/>
            <person name="Zwiers L.-H."/>
            <person name="Turgeon B."/>
            <person name="Goodwin S."/>
            <person name="Spatafora J."/>
            <person name="Crous P."/>
            <person name="Grigoriev I."/>
        </authorList>
    </citation>
    <scope>NUCLEOTIDE SEQUENCE</scope>
    <source>
        <strain evidence="12">CBS 379.55</strain>
    </source>
</reference>
<sequence>MKVSVALLFSGLVAQQVSATWNRRAGRFNTPQYNNNECTNKQKEGYNWIDLPRGDFSGYEDFNFKGGWTCAERFGKRDSLTKRTFNSKCIKNKVRKEKPAAFDCKKKDGFSVTEFQVSVEFDTDLEFHYKMPDNSICKQIAPCKKEGTIVRNTQCGGAREVEVYLGRHNQKDREDCEIGFHHIGFDCSPPYVPSEPPASSPPAQTSSPLSRPETSAAPPPASETSVVTSETPAPTETPSPPVQTPIYRNSTFTTRTPVETPVQTPVEIPVQTPSLGIGTTETTTKTPEAVSSTTSESSSLVAPPSVSSSPPANPGVTPPECLPKCMNTWLEINSKCKDNTDANCYCKNPEFTKSVIECVAAWATDAETQQALQYLLGICASHVPENPGLITDCPTYIPLNPPTPPATPAPIGSAPPVPVTTITYDTTLTKPCSCAASTDVTSTISTTVTVPQVIFTTETPAQPPAPGVTPPEAPVALVPGTPPSVPAVTTPPVAPFPSNNVPTSLSTIAAPSASASFSPPLEFQGAASTVRIGFVGTVFGAVFAIIAL</sequence>
<comment type="similarity">
    <text evidence="3">Belongs to the RBT5 family.</text>
</comment>
<dbReference type="EMBL" id="ML986485">
    <property type="protein sequence ID" value="KAF2280074.1"/>
    <property type="molecule type" value="Genomic_DNA"/>
</dbReference>
<evidence type="ECO:0000256" key="4">
    <source>
        <dbReference type="ARBA" id="ARBA00022525"/>
    </source>
</evidence>
<evidence type="ECO:0000256" key="8">
    <source>
        <dbReference type="ARBA" id="ARBA00023288"/>
    </source>
</evidence>
<dbReference type="InterPro" id="IPR008427">
    <property type="entry name" value="Extracellular_membr_CFEM_dom"/>
</dbReference>
<dbReference type="GO" id="GO:0005576">
    <property type="term" value="C:extracellular region"/>
    <property type="evidence" value="ECO:0007669"/>
    <property type="project" value="UniProtKB-SubCell"/>
</dbReference>
<dbReference type="SMART" id="SM00747">
    <property type="entry name" value="CFEM"/>
    <property type="match status" value="1"/>
</dbReference>
<evidence type="ECO:0000256" key="6">
    <source>
        <dbReference type="ARBA" id="ARBA00022729"/>
    </source>
</evidence>
<feature type="compositionally biased region" description="Low complexity" evidence="9">
    <location>
        <begin position="279"/>
        <end position="310"/>
    </location>
</feature>
<dbReference type="AlphaFoldDB" id="A0A6A6JV30"/>
<keyword evidence="5" id="KW-0472">Membrane</keyword>
<keyword evidence="6 10" id="KW-0732">Signal</keyword>
<dbReference type="Proteomes" id="UP000800097">
    <property type="component" value="Unassembled WGS sequence"/>
</dbReference>
<keyword evidence="7" id="KW-1015">Disulfide bond</keyword>
<name>A0A6A6JV30_WESOR</name>
<comment type="subcellular location">
    <subcellularLocation>
        <location evidence="1">Membrane</location>
        <topology evidence="1">Lipid-anchor</topology>
        <topology evidence="1">GPI-anchor</topology>
    </subcellularLocation>
    <subcellularLocation>
        <location evidence="2">Secreted</location>
    </subcellularLocation>
</comment>
<evidence type="ECO:0000256" key="9">
    <source>
        <dbReference type="SAM" id="MobiDB-lite"/>
    </source>
</evidence>
<dbReference type="Pfam" id="PF05730">
    <property type="entry name" value="CFEM"/>
    <property type="match status" value="1"/>
</dbReference>
<gene>
    <name evidence="12" type="ORF">EI97DRAFT_109605</name>
</gene>
<proteinExistence type="inferred from homology"/>
<dbReference type="OrthoDB" id="5431405at2759"/>
<organism evidence="12 13">
    <name type="scientific">Westerdykella ornata</name>
    <dbReference type="NCBI Taxonomy" id="318751"/>
    <lineage>
        <taxon>Eukaryota</taxon>
        <taxon>Fungi</taxon>
        <taxon>Dikarya</taxon>
        <taxon>Ascomycota</taxon>
        <taxon>Pezizomycotina</taxon>
        <taxon>Dothideomycetes</taxon>
        <taxon>Pleosporomycetidae</taxon>
        <taxon>Pleosporales</taxon>
        <taxon>Sporormiaceae</taxon>
        <taxon>Westerdykella</taxon>
    </lineage>
</organism>
<feature type="signal peptide" evidence="10">
    <location>
        <begin position="1"/>
        <end position="19"/>
    </location>
</feature>
<feature type="compositionally biased region" description="Low complexity" evidence="9">
    <location>
        <begin position="201"/>
        <end position="234"/>
    </location>
</feature>
<evidence type="ECO:0000259" key="11">
    <source>
        <dbReference type="SMART" id="SM00747"/>
    </source>
</evidence>
<evidence type="ECO:0000256" key="2">
    <source>
        <dbReference type="ARBA" id="ARBA00004613"/>
    </source>
</evidence>
<dbReference type="GO" id="GO:0098552">
    <property type="term" value="C:side of membrane"/>
    <property type="evidence" value="ECO:0007669"/>
    <property type="project" value="UniProtKB-KW"/>
</dbReference>
<feature type="domain" description="CFEM" evidence="11">
    <location>
        <begin position="314"/>
        <end position="380"/>
    </location>
</feature>
<evidence type="ECO:0000256" key="10">
    <source>
        <dbReference type="SAM" id="SignalP"/>
    </source>
</evidence>
<keyword evidence="5" id="KW-0325">Glycoprotein</keyword>
<feature type="compositionally biased region" description="Pro residues" evidence="9">
    <location>
        <begin position="191"/>
        <end position="200"/>
    </location>
</feature>
<dbReference type="GeneID" id="54546138"/>
<evidence type="ECO:0000256" key="7">
    <source>
        <dbReference type="ARBA" id="ARBA00023157"/>
    </source>
</evidence>
<dbReference type="RefSeq" id="XP_033657612.1">
    <property type="nucleotide sequence ID" value="XM_033792963.1"/>
</dbReference>
<feature type="chain" id="PRO_5025395483" description="CFEM domain-containing protein" evidence="10">
    <location>
        <begin position="20"/>
        <end position="548"/>
    </location>
</feature>
<evidence type="ECO:0000313" key="13">
    <source>
        <dbReference type="Proteomes" id="UP000800097"/>
    </source>
</evidence>
<evidence type="ECO:0000256" key="1">
    <source>
        <dbReference type="ARBA" id="ARBA00004589"/>
    </source>
</evidence>
<evidence type="ECO:0000313" key="12">
    <source>
        <dbReference type="EMBL" id="KAF2280074.1"/>
    </source>
</evidence>
<evidence type="ECO:0000256" key="5">
    <source>
        <dbReference type="ARBA" id="ARBA00022622"/>
    </source>
</evidence>
<keyword evidence="4" id="KW-0964">Secreted</keyword>